<evidence type="ECO:0000313" key="1">
    <source>
        <dbReference type="EMBL" id="GEA83825.1"/>
    </source>
</evidence>
<dbReference type="AlphaFoldDB" id="A0A4Y3KL34"/>
<accession>A0A4Y3KL34</accession>
<sequence>MTWPDRRGEYREPVAAFRSSRALSTDDRRRVDLRRGDRVLVAATLVDGRRVVASRLALHVLNGEAVSRTPWADVDRGSLDATTRALSVRWVWGGTDVFTFDTDRASVRFAQTFRERVQSSVVHATTVALPTGGQARVALRRDEDGELFTQVVADEGVDLADPEVASAVDQAEDTLRASAGLRD</sequence>
<proteinExistence type="predicted"/>
<comment type="caution">
    <text evidence="1">The sequence shown here is derived from an EMBL/GenBank/DDBJ whole genome shotgun (WGS) entry which is preliminary data.</text>
</comment>
<evidence type="ECO:0000313" key="2">
    <source>
        <dbReference type="Proteomes" id="UP000320461"/>
    </source>
</evidence>
<organism evidence="1 2">
    <name type="scientific">Cellulomonas gelida</name>
    <dbReference type="NCBI Taxonomy" id="1712"/>
    <lineage>
        <taxon>Bacteria</taxon>
        <taxon>Bacillati</taxon>
        <taxon>Actinomycetota</taxon>
        <taxon>Actinomycetes</taxon>
        <taxon>Micrococcales</taxon>
        <taxon>Cellulomonadaceae</taxon>
        <taxon>Cellulomonas</taxon>
    </lineage>
</organism>
<keyword evidence="2" id="KW-1185">Reference proteome</keyword>
<dbReference type="Proteomes" id="UP000320461">
    <property type="component" value="Unassembled WGS sequence"/>
</dbReference>
<dbReference type="EMBL" id="BJLQ01000008">
    <property type="protein sequence ID" value="GEA83825.1"/>
    <property type="molecule type" value="Genomic_DNA"/>
</dbReference>
<name>A0A4Y3KL34_9CELL</name>
<gene>
    <name evidence="1" type="ORF">CGE01nite_10760</name>
</gene>
<dbReference type="RefSeq" id="WP_082156357.1">
    <property type="nucleotide sequence ID" value="NZ_BJLQ01000008.1"/>
</dbReference>
<protein>
    <submittedName>
        <fullName evidence="1">Uncharacterized protein</fullName>
    </submittedName>
</protein>
<reference evidence="1 2" key="1">
    <citation type="submission" date="2019-06" db="EMBL/GenBank/DDBJ databases">
        <title>Whole genome shotgun sequence of Cellulomonas gelida NBRC 3748.</title>
        <authorList>
            <person name="Hosoyama A."/>
            <person name="Uohara A."/>
            <person name="Ohji S."/>
            <person name="Ichikawa N."/>
        </authorList>
    </citation>
    <scope>NUCLEOTIDE SEQUENCE [LARGE SCALE GENOMIC DNA]</scope>
    <source>
        <strain evidence="1 2">NBRC 3748</strain>
    </source>
</reference>